<dbReference type="PROSITE" id="PS00518">
    <property type="entry name" value="ZF_RING_1"/>
    <property type="match status" value="1"/>
</dbReference>
<dbReference type="InterPro" id="IPR017907">
    <property type="entry name" value="Znf_RING_CS"/>
</dbReference>
<keyword evidence="3" id="KW-0862">Zinc</keyword>
<dbReference type="AlphaFoldDB" id="A0A2U3EDI3"/>
<evidence type="ECO:0000259" key="6">
    <source>
        <dbReference type="PROSITE" id="PS50089"/>
    </source>
</evidence>
<dbReference type="SMART" id="SM00184">
    <property type="entry name" value="RING"/>
    <property type="match status" value="1"/>
</dbReference>
<dbReference type="Proteomes" id="UP000245956">
    <property type="component" value="Unassembled WGS sequence"/>
</dbReference>
<dbReference type="PANTHER" id="PTHR23327">
    <property type="entry name" value="RING FINGER PROTEIN 127"/>
    <property type="match status" value="1"/>
</dbReference>
<keyword evidence="2 4" id="KW-0863">Zinc-finger</keyword>
<dbReference type="InterPro" id="IPR001841">
    <property type="entry name" value="Znf_RING"/>
</dbReference>
<dbReference type="InterPro" id="IPR013083">
    <property type="entry name" value="Znf_RING/FYVE/PHD"/>
</dbReference>
<name>A0A2U3EDI3_PURLI</name>
<evidence type="ECO:0000256" key="4">
    <source>
        <dbReference type="PROSITE-ProRule" id="PRU00175"/>
    </source>
</evidence>
<sequence length="485" mass="55065">MKFAHDFKQTLASQGELRRVHVFFAPRALDDGSSDKRPLVGFPAHWVNQAIPYSQLKKCLKKVQRELQDLGLDPDTLRTLLDPNTASPVALQYRLKAASDSNLVRPKLTVYVHLQDGVAVDASLTPTSRRFFERIAADFPLDRPRQQPDPPQGCAVGNSKGETLSEPSAEPVSVETSSSTASYETIEVPLVFDSEFFDILQSDVSNLEALQTEERKKMTAEVIALGGEVAQLSQPSRFSKTDMARWRRIFELYLDAEVFFATHERDHGSRSSQSALRQLQWFQGEVDKRHLATDFKLRESRAAFSRFLSLNVSLLKNLQFQELNRLAVFKILKTIRLLEFDKRTSLGVSQTFPNAIQAEGVLSADIAKDVCAQMSLELVSVVPQLNDYLCPVCFSVAYRPVRLDCQHVFCIRCIVKIQRRQEKHCPLCRADVVMNASADNLDHKLEKYMKKYFSKEVKEKQRANEIERGIEDYGPGYTHQECVVM</sequence>
<dbReference type="PROSITE" id="PS51382">
    <property type="entry name" value="SPX"/>
    <property type="match status" value="1"/>
</dbReference>
<dbReference type="Pfam" id="PF00097">
    <property type="entry name" value="zf-C3HC4"/>
    <property type="match status" value="1"/>
</dbReference>
<comment type="caution">
    <text evidence="8">The sequence shown here is derived from an EMBL/GenBank/DDBJ whole genome shotgun (WGS) entry which is preliminary data.</text>
</comment>
<proteinExistence type="predicted"/>
<dbReference type="PROSITE" id="PS50089">
    <property type="entry name" value="ZF_RING_2"/>
    <property type="match status" value="1"/>
</dbReference>
<evidence type="ECO:0000259" key="7">
    <source>
        <dbReference type="PROSITE" id="PS51382"/>
    </source>
</evidence>
<evidence type="ECO:0000313" key="9">
    <source>
        <dbReference type="Proteomes" id="UP000245956"/>
    </source>
</evidence>
<dbReference type="EMBL" id="LCWV01000006">
    <property type="protein sequence ID" value="PWI72581.1"/>
    <property type="molecule type" value="Genomic_DNA"/>
</dbReference>
<protein>
    <submittedName>
        <fullName evidence="8">RING-14 protein</fullName>
    </submittedName>
</protein>
<dbReference type="Gene3D" id="3.30.40.10">
    <property type="entry name" value="Zinc/RING finger domain, C3HC4 (zinc finger)"/>
    <property type="match status" value="1"/>
</dbReference>
<accession>A0A2U3EDI3</accession>
<dbReference type="PANTHER" id="PTHR23327:SF51">
    <property type="entry name" value="TRANSCRIPTIONAL REGULATOR OF YEAST FORM ADHERENCE 3"/>
    <property type="match status" value="1"/>
</dbReference>
<feature type="region of interest" description="Disordered" evidence="5">
    <location>
        <begin position="141"/>
        <end position="178"/>
    </location>
</feature>
<evidence type="ECO:0000256" key="1">
    <source>
        <dbReference type="ARBA" id="ARBA00022723"/>
    </source>
</evidence>
<feature type="domain" description="RING-type" evidence="6">
    <location>
        <begin position="390"/>
        <end position="429"/>
    </location>
</feature>
<gene>
    <name evidence="8" type="ORF">PCL_11204</name>
</gene>
<feature type="domain" description="SPX" evidence="7">
    <location>
        <begin position="1"/>
        <end position="349"/>
    </location>
</feature>
<dbReference type="InterPro" id="IPR018957">
    <property type="entry name" value="Znf_C3HC4_RING-type"/>
</dbReference>
<dbReference type="InterPro" id="IPR004331">
    <property type="entry name" value="SPX_dom"/>
</dbReference>
<dbReference type="Pfam" id="PF03105">
    <property type="entry name" value="SPX"/>
    <property type="match status" value="1"/>
</dbReference>
<evidence type="ECO:0000256" key="3">
    <source>
        <dbReference type="ARBA" id="ARBA00022833"/>
    </source>
</evidence>
<evidence type="ECO:0000256" key="2">
    <source>
        <dbReference type="ARBA" id="ARBA00022771"/>
    </source>
</evidence>
<dbReference type="SUPFAM" id="SSF57850">
    <property type="entry name" value="RING/U-box"/>
    <property type="match status" value="1"/>
</dbReference>
<evidence type="ECO:0000313" key="8">
    <source>
        <dbReference type="EMBL" id="PWI72581.1"/>
    </source>
</evidence>
<dbReference type="GO" id="GO:0008270">
    <property type="term" value="F:zinc ion binding"/>
    <property type="evidence" value="ECO:0007669"/>
    <property type="project" value="UniProtKB-KW"/>
</dbReference>
<reference evidence="8 9" key="1">
    <citation type="journal article" date="2016" name="Front. Microbiol.">
        <title>Genome and transcriptome sequences reveal the specific parasitism of the nematophagous Purpureocillium lilacinum 36-1.</title>
        <authorList>
            <person name="Xie J."/>
            <person name="Li S."/>
            <person name="Mo C."/>
            <person name="Xiao X."/>
            <person name="Peng D."/>
            <person name="Wang G."/>
            <person name="Xiao Y."/>
        </authorList>
    </citation>
    <scope>NUCLEOTIDE SEQUENCE [LARGE SCALE GENOMIC DNA]</scope>
    <source>
        <strain evidence="8 9">36-1</strain>
    </source>
</reference>
<evidence type="ECO:0000256" key="5">
    <source>
        <dbReference type="SAM" id="MobiDB-lite"/>
    </source>
</evidence>
<keyword evidence="1" id="KW-0479">Metal-binding</keyword>
<organism evidence="8 9">
    <name type="scientific">Purpureocillium lilacinum</name>
    <name type="common">Paecilomyces lilacinus</name>
    <dbReference type="NCBI Taxonomy" id="33203"/>
    <lineage>
        <taxon>Eukaryota</taxon>
        <taxon>Fungi</taxon>
        <taxon>Dikarya</taxon>
        <taxon>Ascomycota</taxon>
        <taxon>Pezizomycotina</taxon>
        <taxon>Sordariomycetes</taxon>
        <taxon>Hypocreomycetidae</taxon>
        <taxon>Hypocreales</taxon>
        <taxon>Ophiocordycipitaceae</taxon>
        <taxon>Purpureocillium</taxon>
    </lineage>
</organism>